<sequence length="66" mass="7195">MGRCPEKWTANRVADPAEPSRVLVIAKKRIVDEASNVITHITTDIPFVGSREAAFTYSILSAGVTH</sequence>
<dbReference type="AlphaFoldDB" id="A0A183DN11"/>
<dbReference type="WBParaSite" id="GPUH_0001011501-mRNA-1">
    <property type="protein sequence ID" value="GPUH_0001011501-mRNA-1"/>
    <property type="gene ID" value="GPUH_0001011501"/>
</dbReference>
<gene>
    <name evidence="1" type="ORF">GPUH_LOCUS10102</name>
</gene>
<organism evidence="3">
    <name type="scientific">Gongylonema pulchrum</name>
    <dbReference type="NCBI Taxonomy" id="637853"/>
    <lineage>
        <taxon>Eukaryota</taxon>
        <taxon>Metazoa</taxon>
        <taxon>Ecdysozoa</taxon>
        <taxon>Nematoda</taxon>
        <taxon>Chromadorea</taxon>
        <taxon>Rhabditida</taxon>
        <taxon>Spirurina</taxon>
        <taxon>Spiruromorpha</taxon>
        <taxon>Spiruroidea</taxon>
        <taxon>Gongylonematidae</taxon>
        <taxon>Gongylonema</taxon>
    </lineage>
</organism>
<accession>A0A183DN11</accession>
<dbReference type="Proteomes" id="UP000271098">
    <property type="component" value="Unassembled WGS sequence"/>
</dbReference>
<reference evidence="1 2" key="2">
    <citation type="submission" date="2018-11" db="EMBL/GenBank/DDBJ databases">
        <authorList>
            <consortium name="Pathogen Informatics"/>
        </authorList>
    </citation>
    <scope>NUCLEOTIDE SEQUENCE [LARGE SCALE GENOMIC DNA]</scope>
</reference>
<evidence type="ECO:0000313" key="2">
    <source>
        <dbReference type="Proteomes" id="UP000271098"/>
    </source>
</evidence>
<evidence type="ECO:0000313" key="1">
    <source>
        <dbReference type="EMBL" id="VDN16991.1"/>
    </source>
</evidence>
<proteinExistence type="predicted"/>
<keyword evidence="2" id="KW-1185">Reference proteome</keyword>
<reference evidence="3" key="1">
    <citation type="submission" date="2016-06" db="UniProtKB">
        <authorList>
            <consortium name="WormBaseParasite"/>
        </authorList>
    </citation>
    <scope>IDENTIFICATION</scope>
</reference>
<evidence type="ECO:0000313" key="3">
    <source>
        <dbReference type="WBParaSite" id="GPUH_0001011501-mRNA-1"/>
    </source>
</evidence>
<dbReference type="EMBL" id="UYRT01077850">
    <property type="protein sequence ID" value="VDN16991.1"/>
    <property type="molecule type" value="Genomic_DNA"/>
</dbReference>
<protein>
    <submittedName>
        <fullName evidence="1 3">Uncharacterized protein</fullName>
    </submittedName>
</protein>
<name>A0A183DN11_9BILA</name>